<dbReference type="InterPro" id="IPR001190">
    <property type="entry name" value="SRCR"/>
</dbReference>
<dbReference type="Gene3D" id="3.10.250.10">
    <property type="entry name" value="SRCR-like domain"/>
    <property type="match status" value="4"/>
</dbReference>
<reference evidence="7" key="5">
    <citation type="submission" date="2025-09" db="UniProtKB">
        <authorList>
            <consortium name="Ensembl"/>
        </authorList>
    </citation>
    <scope>IDENTIFICATION</scope>
</reference>
<feature type="disulfide bond" evidence="5">
    <location>
        <begin position="405"/>
        <end position="415"/>
    </location>
</feature>
<feature type="domain" description="SRCR" evidence="6">
    <location>
        <begin position="338"/>
        <end position="436"/>
    </location>
</feature>
<feature type="disulfide bond" evidence="5">
    <location>
        <begin position="55"/>
        <end position="116"/>
    </location>
</feature>
<dbReference type="FunFam" id="3.10.250.10:FF:000006">
    <property type="entry name" value="neurotrypsin isoform X2"/>
    <property type="match status" value="1"/>
</dbReference>
<evidence type="ECO:0000256" key="4">
    <source>
        <dbReference type="ARBA" id="ARBA00023180"/>
    </source>
</evidence>
<dbReference type="GeneTree" id="ENSGT00940000163299"/>
<dbReference type="InterPro" id="IPR036772">
    <property type="entry name" value="SRCR-like_dom_sf"/>
</dbReference>
<dbReference type="PROSITE" id="PS50287">
    <property type="entry name" value="SRCR_2"/>
    <property type="match status" value="4"/>
</dbReference>
<protein>
    <recommendedName>
        <fullName evidence="6">SRCR domain-containing protein</fullName>
    </recommendedName>
</protein>
<evidence type="ECO:0000256" key="2">
    <source>
        <dbReference type="ARBA" id="ARBA00022737"/>
    </source>
</evidence>
<keyword evidence="3 5" id="KW-1015">Disulfide bond</keyword>
<sequence length="451" mass="48168">MALLSNVFGKFGCFYSVRLMDGGGRCSGTVEVLHRGQWGTVCDDDWDMRDAAVVCRELGCGEPVDVLGNSHFGPGSGTIWMDDVDCTGSESTLKNCTSAGWGKHDCNQTKNAGVICSGKITEFSLFFYANTLGVRLVGGPRCSGRVEVLHGKLWATVCIEDFDQQDAEVVCRDLGCGLPVEVLGAAAFGRGEGQVWTEELQCTGNESQIHLCPKSSTLKHDCSHDNNVGLVCADMVRLVNGSRPCTGRVEVLHRGQWGTVCDDDWDMRDAAVVCRELGCGEAVDVLGKAHFGPGSGPIWMNEVACSGSESTLKNCGSSGRVIKHDCSHDSDVGLVCSVRLVDGGSRCAGRVEVLHRGQWGAVCVFGISTIAAVVVCRELGCGEFLSINAGYIPGSGPIWMSHVDCSGTESTVKHCGSLGWGEHSCLHYYDAELICSGMLKSVCIFNQSVFY</sequence>
<evidence type="ECO:0000256" key="5">
    <source>
        <dbReference type="PROSITE-ProRule" id="PRU00196"/>
    </source>
</evidence>
<reference evidence="8" key="2">
    <citation type="journal article" date="2017" name="Sci. Adv.">
        <title>A tail of two voltages: Proteomic comparison of the three electric organs of the electric eel.</title>
        <authorList>
            <person name="Traeger L.L."/>
            <person name="Sabat G."/>
            <person name="Barrett-Wilt G.A."/>
            <person name="Wells G.B."/>
            <person name="Sussman M.R."/>
        </authorList>
    </citation>
    <scope>NUCLEOTIDE SEQUENCE [LARGE SCALE GENOMIC DNA]</scope>
</reference>
<dbReference type="Proteomes" id="UP000314983">
    <property type="component" value="Chromosome 7"/>
</dbReference>
<feature type="disulfide bond" evidence="5">
    <location>
        <begin position="86"/>
        <end position="96"/>
    </location>
</feature>
<keyword evidence="1" id="KW-0732">Signal</keyword>
<feature type="disulfide bond" evidence="5">
    <location>
        <begin position="158"/>
        <end position="222"/>
    </location>
</feature>
<feature type="disulfide bond" evidence="5">
    <location>
        <begin position="171"/>
        <end position="232"/>
    </location>
</feature>
<feature type="domain" description="SRCR" evidence="6">
    <location>
        <begin position="236"/>
        <end position="337"/>
    </location>
</feature>
<gene>
    <name evidence="7" type="primary">CD163L1</name>
</gene>
<dbReference type="Ensembl" id="ENSEEET00000018691.2">
    <property type="protein sequence ID" value="ENSEEEP00000018485.2"/>
    <property type="gene ID" value="ENSEEEG00000025256.1"/>
</dbReference>
<evidence type="ECO:0000313" key="8">
    <source>
        <dbReference type="Proteomes" id="UP000314983"/>
    </source>
</evidence>
<comment type="caution">
    <text evidence="5">Lacks conserved residue(s) required for the propagation of feature annotation.</text>
</comment>
<feature type="disulfide bond" evidence="5">
    <location>
        <begin position="202"/>
        <end position="212"/>
    </location>
</feature>
<proteinExistence type="predicted"/>
<feature type="domain" description="SRCR" evidence="6">
    <location>
        <begin position="134"/>
        <end position="233"/>
    </location>
</feature>
<feature type="disulfide bond" evidence="5">
    <location>
        <begin position="305"/>
        <end position="315"/>
    </location>
</feature>
<evidence type="ECO:0000313" key="7">
    <source>
        <dbReference type="Ensembl" id="ENSEEEP00000018485.2"/>
    </source>
</evidence>
<accession>A0A4W4F448</accession>
<dbReference type="FunFam" id="3.10.250.10:FF:000013">
    <property type="entry name" value="CD163 molecule like 1"/>
    <property type="match status" value="1"/>
</dbReference>
<evidence type="ECO:0000256" key="1">
    <source>
        <dbReference type="ARBA" id="ARBA00022729"/>
    </source>
</evidence>
<feature type="disulfide bond" evidence="5">
    <location>
        <begin position="42"/>
        <end position="106"/>
    </location>
</feature>
<feature type="domain" description="SRCR" evidence="6">
    <location>
        <begin position="17"/>
        <end position="117"/>
    </location>
</feature>
<dbReference type="PANTHER" id="PTHR48071">
    <property type="entry name" value="SRCR DOMAIN-CONTAINING PROTEIN"/>
    <property type="match status" value="1"/>
</dbReference>
<dbReference type="SUPFAM" id="SSF56487">
    <property type="entry name" value="SRCR-like"/>
    <property type="match status" value="4"/>
</dbReference>
<evidence type="ECO:0000256" key="3">
    <source>
        <dbReference type="ARBA" id="ARBA00023157"/>
    </source>
</evidence>
<dbReference type="AlphaFoldDB" id="A0A4W4F448"/>
<reference evidence="8" key="1">
    <citation type="journal article" date="2014" name="Science">
        <title>Nonhuman genetics. Genomic basis for the convergent evolution of electric organs.</title>
        <authorList>
            <person name="Gallant J.R."/>
            <person name="Traeger L.L."/>
            <person name="Volkening J.D."/>
            <person name="Moffett H."/>
            <person name="Chen P.H."/>
            <person name="Novina C.D."/>
            <person name="Phillips G.N.Jr."/>
            <person name="Anand R."/>
            <person name="Wells G.B."/>
            <person name="Pinch M."/>
            <person name="Guth R."/>
            <person name="Unguez G.A."/>
            <person name="Albert J.S."/>
            <person name="Zakon H.H."/>
            <person name="Samanta M.P."/>
            <person name="Sussman M.R."/>
        </authorList>
    </citation>
    <scope>NUCLEOTIDE SEQUENCE [LARGE SCALE GENOMIC DNA]</scope>
</reference>
<dbReference type="Pfam" id="PF00530">
    <property type="entry name" value="SRCR"/>
    <property type="match status" value="4"/>
</dbReference>
<keyword evidence="2" id="KW-0677">Repeat</keyword>
<dbReference type="PROSITE" id="PS00420">
    <property type="entry name" value="SRCR_1"/>
    <property type="match status" value="2"/>
</dbReference>
<dbReference type="GO" id="GO:0016020">
    <property type="term" value="C:membrane"/>
    <property type="evidence" value="ECO:0007669"/>
    <property type="project" value="InterPro"/>
</dbReference>
<evidence type="ECO:0000259" key="6">
    <source>
        <dbReference type="PROSITE" id="PS50287"/>
    </source>
</evidence>
<name>A0A4W4F448_ELEEL</name>
<reference evidence="7" key="3">
    <citation type="submission" date="2020-05" db="EMBL/GenBank/DDBJ databases">
        <title>Electrophorus electricus (electric eel) genome, fEleEle1, primary haplotype.</title>
        <authorList>
            <person name="Myers G."/>
            <person name="Meyer A."/>
            <person name="Fedrigo O."/>
            <person name="Formenti G."/>
            <person name="Rhie A."/>
            <person name="Tracey A."/>
            <person name="Sims Y."/>
            <person name="Jarvis E.D."/>
        </authorList>
    </citation>
    <scope>NUCLEOTIDE SEQUENCE [LARGE SCALE GENOMIC DNA]</scope>
</reference>
<dbReference type="SMART" id="SM00202">
    <property type="entry name" value="SR"/>
    <property type="match status" value="4"/>
</dbReference>
<dbReference type="FunFam" id="3.10.250.10:FF:000009">
    <property type="entry name" value="WC1"/>
    <property type="match status" value="2"/>
</dbReference>
<dbReference type="PANTHER" id="PTHR48071:SF18">
    <property type="entry name" value="DELETED IN MALIGNANT BRAIN TUMORS 1 PROTEIN-RELATED"/>
    <property type="match status" value="1"/>
</dbReference>
<dbReference type="PRINTS" id="PR00258">
    <property type="entry name" value="SPERACTRCPTR"/>
</dbReference>
<reference evidence="7" key="4">
    <citation type="submission" date="2025-08" db="UniProtKB">
        <authorList>
            <consortium name="Ensembl"/>
        </authorList>
    </citation>
    <scope>IDENTIFICATION</scope>
</reference>
<keyword evidence="8" id="KW-1185">Reference proteome</keyword>
<organism evidence="7 8">
    <name type="scientific">Electrophorus electricus</name>
    <name type="common">Electric eel</name>
    <name type="synonym">Gymnotus electricus</name>
    <dbReference type="NCBI Taxonomy" id="8005"/>
    <lineage>
        <taxon>Eukaryota</taxon>
        <taxon>Metazoa</taxon>
        <taxon>Chordata</taxon>
        <taxon>Craniata</taxon>
        <taxon>Vertebrata</taxon>
        <taxon>Euteleostomi</taxon>
        <taxon>Actinopterygii</taxon>
        <taxon>Neopterygii</taxon>
        <taxon>Teleostei</taxon>
        <taxon>Ostariophysi</taxon>
        <taxon>Gymnotiformes</taxon>
        <taxon>Gymnotoidei</taxon>
        <taxon>Gymnotidae</taxon>
        <taxon>Electrophorus</taxon>
    </lineage>
</organism>
<keyword evidence="4" id="KW-0325">Glycoprotein</keyword>